<dbReference type="Proteomes" id="UP000092401">
    <property type="component" value="Unassembled WGS sequence"/>
</dbReference>
<accession>A0A150IH83</accession>
<evidence type="ECO:0000313" key="3">
    <source>
        <dbReference type="EMBL" id="KYC45043.1"/>
    </source>
</evidence>
<evidence type="ECO:0000313" key="2">
    <source>
        <dbReference type="EMBL" id="KYC44978.1"/>
    </source>
</evidence>
<proteinExistence type="predicted"/>
<sequence length="60" mass="6675">MLTEETRKAMLPTALKDSVNPMVSSIYFVGGLTRRQTAKSRNGFTYTSDIEVGLIHLKSL</sequence>
<evidence type="ECO:0000313" key="4">
    <source>
        <dbReference type="Proteomes" id="UP000092401"/>
    </source>
</evidence>
<reference evidence="1 4" key="1">
    <citation type="journal article" date="2016" name="ISME J.">
        <title>Chasing the elusive Euryarchaeota class WSA2: genomes reveal a uniquely fastidious methyl-reducing methanogen.</title>
        <authorList>
            <person name="Nobu M.K."/>
            <person name="Narihiro T."/>
            <person name="Kuroda K."/>
            <person name="Mei R."/>
            <person name="Liu W.T."/>
        </authorList>
    </citation>
    <scope>NUCLEOTIDE SEQUENCE [LARGE SCALE GENOMIC DNA]</scope>
    <source>
        <strain evidence="1">B03fssc0709_Meth_Bin005</strain>
    </source>
</reference>
<dbReference type="EMBL" id="LNGE01000034">
    <property type="protein sequence ID" value="KYC44978.1"/>
    <property type="molecule type" value="Genomic_DNA"/>
</dbReference>
<dbReference type="EMBL" id="LNGE01000032">
    <property type="protein sequence ID" value="KYC45043.1"/>
    <property type="molecule type" value="Genomic_DNA"/>
</dbReference>
<dbReference type="EMBL" id="LNGE01000075">
    <property type="protein sequence ID" value="KYC44350.1"/>
    <property type="molecule type" value="Genomic_DNA"/>
</dbReference>
<name>A0A150IH83_9EURY</name>
<dbReference type="AlphaFoldDB" id="A0A150IH83"/>
<evidence type="ECO:0000313" key="1">
    <source>
        <dbReference type="EMBL" id="KYC44350.1"/>
    </source>
</evidence>
<protein>
    <submittedName>
        <fullName evidence="1">Uncharacterized protein</fullName>
    </submittedName>
</protein>
<organism evidence="1 4">
    <name type="scientific">Candidatus Methanofastidiosum methylothiophilum</name>
    <dbReference type="NCBI Taxonomy" id="1705564"/>
    <lineage>
        <taxon>Archaea</taxon>
        <taxon>Methanobacteriati</taxon>
        <taxon>Methanobacteriota</taxon>
        <taxon>Stenosarchaea group</taxon>
        <taxon>Candidatus Methanofastidiosia</taxon>
        <taxon>Candidatus Methanofastidiosales</taxon>
        <taxon>Candidatus Methanofastidiosaceae</taxon>
        <taxon>Candidatus Methanofastidiosum</taxon>
    </lineage>
</organism>
<comment type="caution">
    <text evidence="1">The sequence shown here is derived from an EMBL/GenBank/DDBJ whole genome shotgun (WGS) entry which is preliminary data.</text>
</comment>
<gene>
    <name evidence="3" type="ORF">APG10_01186</name>
    <name evidence="2" type="ORF">APG10_01238</name>
    <name evidence="1" type="ORF">APG10_01798</name>
</gene>